<dbReference type="InterPro" id="IPR009360">
    <property type="entry name" value="Isy1"/>
</dbReference>
<dbReference type="VEuPathDB" id="ToxoDB:ENH_00043510"/>
<dbReference type="OrthoDB" id="1739576at2759"/>
<dbReference type="AlphaFoldDB" id="U6MZB7"/>
<sequence length="48" mass="5267">MARNAERANAVLNKWLAVKNAVLKGGQQRMALGPCIPEECDDLDRATQ</sequence>
<protein>
    <submittedName>
        <fullName evidence="1">Uncharacterized protein</fullName>
    </submittedName>
</protein>
<keyword evidence="2" id="KW-1185">Reference proteome</keyword>
<feature type="non-terminal residue" evidence="1">
    <location>
        <position position="48"/>
    </location>
</feature>
<proteinExistence type="predicted"/>
<reference evidence="1" key="1">
    <citation type="submission" date="2013-10" db="EMBL/GenBank/DDBJ databases">
        <title>Genomic analysis of the causative agents of coccidiosis in chickens.</title>
        <authorList>
            <person name="Reid A.J."/>
            <person name="Blake D."/>
            <person name="Billington K."/>
            <person name="Browne H."/>
            <person name="Dunn M."/>
            <person name="Hung S."/>
            <person name="Kawahara F."/>
            <person name="Miranda-Saavedra D."/>
            <person name="Mourier T."/>
            <person name="Nagra H."/>
            <person name="Otto T.D."/>
            <person name="Rawlings N."/>
            <person name="Sanchez A."/>
            <person name="Sanders M."/>
            <person name="Subramaniam C."/>
            <person name="Tay Y."/>
            <person name="Dear P."/>
            <person name="Doerig C."/>
            <person name="Gruber A."/>
            <person name="Parkinson J."/>
            <person name="Shirley M."/>
            <person name="Wan K.L."/>
            <person name="Berriman M."/>
            <person name="Tomley F."/>
            <person name="Pain A."/>
        </authorList>
    </citation>
    <scope>NUCLEOTIDE SEQUENCE [LARGE SCALE GENOMIC DNA]</scope>
    <source>
        <strain evidence="1">Houghton</strain>
    </source>
</reference>
<dbReference type="Pfam" id="PF06246">
    <property type="entry name" value="Isy1"/>
    <property type="match status" value="1"/>
</dbReference>
<dbReference type="Proteomes" id="UP000030754">
    <property type="component" value="Unassembled WGS sequence"/>
</dbReference>
<evidence type="ECO:0000313" key="2">
    <source>
        <dbReference type="Proteomes" id="UP000030754"/>
    </source>
</evidence>
<dbReference type="RefSeq" id="XP_013436326.1">
    <property type="nucleotide sequence ID" value="XM_013580872.1"/>
</dbReference>
<accession>U6MZB7</accession>
<dbReference type="GO" id="GO:0000350">
    <property type="term" value="P:generation of catalytic spliceosome for second transesterification step"/>
    <property type="evidence" value="ECO:0007669"/>
    <property type="project" value="InterPro"/>
</dbReference>
<reference evidence="1" key="2">
    <citation type="submission" date="2013-10" db="EMBL/GenBank/DDBJ databases">
        <authorList>
            <person name="Aslett M."/>
        </authorList>
    </citation>
    <scope>NUCLEOTIDE SEQUENCE [LARGE SCALE GENOMIC DNA]</scope>
    <source>
        <strain evidence="1">Houghton</strain>
    </source>
</reference>
<dbReference type="EMBL" id="HG725001">
    <property type="protein sequence ID" value="CDJ67859.1"/>
    <property type="molecule type" value="Genomic_DNA"/>
</dbReference>
<dbReference type="GeneID" id="25474508"/>
<name>U6MZB7_9EIME</name>
<organism evidence="1 2">
    <name type="scientific">Eimeria necatrix</name>
    <dbReference type="NCBI Taxonomy" id="51315"/>
    <lineage>
        <taxon>Eukaryota</taxon>
        <taxon>Sar</taxon>
        <taxon>Alveolata</taxon>
        <taxon>Apicomplexa</taxon>
        <taxon>Conoidasida</taxon>
        <taxon>Coccidia</taxon>
        <taxon>Eucoccidiorida</taxon>
        <taxon>Eimeriorina</taxon>
        <taxon>Eimeriidae</taxon>
        <taxon>Eimeria</taxon>
    </lineage>
</organism>
<evidence type="ECO:0000313" key="1">
    <source>
        <dbReference type="EMBL" id="CDJ67859.1"/>
    </source>
</evidence>
<gene>
    <name evidence="1" type="ORF">ENH_00043510</name>
</gene>